<reference evidence="1 2" key="1">
    <citation type="submission" date="2016-10" db="EMBL/GenBank/DDBJ databases">
        <authorList>
            <person name="de Groot N.N."/>
        </authorList>
    </citation>
    <scope>NUCLEOTIDE SEQUENCE [LARGE SCALE GENOMIC DNA]</scope>
    <source>
        <strain evidence="1 2">DSM 22024</strain>
    </source>
</reference>
<gene>
    <name evidence="1" type="ORF">SAMN04489717_0067</name>
</gene>
<dbReference type="EMBL" id="LT629732">
    <property type="protein sequence ID" value="SDR68777.1"/>
    <property type="molecule type" value="Genomic_DNA"/>
</dbReference>
<dbReference type="AlphaFoldDB" id="A0A1H1L322"/>
<dbReference type="RefSeq" id="WP_092649464.1">
    <property type="nucleotide sequence ID" value="NZ_LT629732.1"/>
</dbReference>
<proteinExistence type="predicted"/>
<sequence length="254" mass="27948">MRGEPLPAADPPPIGGPVLVAQRWREVVLVHWAVDPRAVTPLLPAGTWPDTLDGQAHVGIVAFGIPGTYAFGRAPVGSAYEVNVRVYCVDEEGRHSTVFLRMDVSRPDMVLLARMLARMLAWLPYTWSKISFLNAGGTDSGSRSDFGYRCRPRLARGAPFADLVVEPGPAIEAPTALEQFVTARWYLHQGHPLGTYRLPVAHRRWPLHRARPVKIDDSPVRRTGLTPLDPSPLSVLWSPGVDAEFGPPRFCKAP</sequence>
<dbReference type="InterPro" id="IPR018644">
    <property type="entry name" value="DUF2071"/>
</dbReference>
<dbReference type="PANTHER" id="PTHR39186">
    <property type="entry name" value="DUF2071 FAMILY PROTEIN"/>
    <property type="match status" value="1"/>
</dbReference>
<name>A0A1H1L322_9ACTN</name>
<dbReference type="Proteomes" id="UP000198983">
    <property type="component" value="Chromosome I"/>
</dbReference>
<organism evidence="1 2">
    <name type="scientific">Actinopolymorpha singaporensis</name>
    <dbReference type="NCBI Taxonomy" id="117157"/>
    <lineage>
        <taxon>Bacteria</taxon>
        <taxon>Bacillati</taxon>
        <taxon>Actinomycetota</taxon>
        <taxon>Actinomycetes</taxon>
        <taxon>Propionibacteriales</taxon>
        <taxon>Actinopolymorphaceae</taxon>
        <taxon>Actinopolymorpha</taxon>
    </lineage>
</organism>
<dbReference type="Pfam" id="PF09844">
    <property type="entry name" value="DUF2071"/>
    <property type="match status" value="1"/>
</dbReference>
<keyword evidence="2" id="KW-1185">Reference proteome</keyword>
<dbReference type="SUPFAM" id="SSF160104">
    <property type="entry name" value="Acetoacetate decarboxylase-like"/>
    <property type="match status" value="1"/>
</dbReference>
<protein>
    <recommendedName>
        <fullName evidence="3">DUF2071 domain-containing protein</fullName>
    </recommendedName>
</protein>
<dbReference type="InterPro" id="IPR023375">
    <property type="entry name" value="ADC_dom_sf"/>
</dbReference>
<evidence type="ECO:0000313" key="2">
    <source>
        <dbReference type="Proteomes" id="UP000198983"/>
    </source>
</evidence>
<evidence type="ECO:0000313" key="1">
    <source>
        <dbReference type="EMBL" id="SDR68777.1"/>
    </source>
</evidence>
<dbReference type="STRING" id="117157.SAMN04489717_0067"/>
<dbReference type="PANTHER" id="PTHR39186:SF1">
    <property type="entry name" value="DUF2071 DOMAIN-CONTAINING PROTEIN"/>
    <property type="match status" value="1"/>
</dbReference>
<dbReference type="OrthoDB" id="150993at2"/>
<evidence type="ECO:0008006" key="3">
    <source>
        <dbReference type="Google" id="ProtNLM"/>
    </source>
</evidence>
<accession>A0A1H1L322</accession>